<organism evidence="2 3">
    <name type="scientific">Melanomma pulvis-pyrius CBS 109.77</name>
    <dbReference type="NCBI Taxonomy" id="1314802"/>
    <lineage>
        <taxon>Eukaryota</taxon>
        <taxon>Fungi</taxon>
        <taxon>Dikarya</taxon>
        <taxon>Ascomycota</taxon>
        <taxon>Pezizomycotina</taxon>
        <taxon>Dothideomycetes</taxon>
        <taxon>Pleosporomycetidae</taxon>
        <taxon>Pleosporales</taxon>
        <taxon>Melanommataceae</taxon>
        <taxon>Melanomma</taxon>
    </lineage>
</organism>
<evidence type="ECO:0000256" key="1">
    <source>
        <dbReference type="SAM" id="MobiDB-lite"/>
    </source>
</evidence>
<dbReference type="Proteomes" id="UP000799757">
    <property type="component" value="Unassembled WGS sequence"/>
</dbReference>
<accession>A0A6A6XM96</accession>
<keyword evidence="3" id="KW-1185">Reference proteome</keyword>
<feature type="compositionally biased region" description="Basic and acidic residues" evidence="1">
    <location>
        <begin position="183"/>
        <end position="195"/>
    </location>
</feature>
<sequence length="267" mass="28553">MYVGLYVCMYVCMYGRSFLLRVHSPSTCTPSSLPTTPTSPHPSPSILPSLLKDHREINHQAQGLDPSATSPTLSTPADRPPKPALTQSIQPVRLPPAARHPGRICISRGYMIRKYGSARTHARMQISNSRIWLRSAVPVPGPTIHMGALFTVFVEPAHGDARHGCEMIIQPSILVACFGDSRPRADRERGGRTRGGDATGAAGERGAPSHTLGGLVGWFPRAPPCFCAVRPGDVTSSVCLSCLPCCTLGLVLCCVVMCCDDTTPKVG</sequence>
<dbReference type="AlphaFoldDB" id="A0A6A6XM96"/>
<proteinExistence type="predicted"/>
<feature type="region of interest" description="Disordered" evidence="1">
    <location>
        <begin position="29"/>
        <end position="49"/>
    </location>
</feature>
<evidence type="ECO:0000313" key="3">
    <source>
        <dbReference type="Proteomes" id="UP000799757"/>
    </source>
</evidence>
<feature type="region of interest" description="Disordered" evidence="1">
    <location>
        <begin position="183"/>
        <end position="208"/>
    </location>
</feature>
<feature type="region of interest" description="Disordered" evidence="1">
    <location>
        <begin position="62"/>
        <end position="100"/>
    </location>
</feature>
<evidence type="ECO:0000313" key="2">
    <source>
        <dbReference type="EMBL" id="KAF2797045.1"/>
    </source>
</evidence>
<dbReference type="EMBL" id="MU001816">
    <property type="protein sequence ID" value="KAF2797045.1"/>
    <property type="molecule type" value="Genomic_DNA"/>
</dbReference>
<name>A0A6A6XM96_9PLEO</name>
<reference evidence="2" key="1">
    <citation type="journal article" date="2020" name="Stud. Mycol.">
        <title>101 Dothideomycetes genomes: a test case for predicting lifestyles and emergence of pathogens.</title>
        <authorList>
            <person name="Haridas S."/>
            <person name="Albert R."/>
            <person name="Binder M."/>
            <person name="Bloem J."/>
            <person name="Labutti K."/>
            <person name="Salamov A."/>
            <person name="Andreopoulos B."/>
            <person name="Baker S."/>
            <person name="Barry K."/>
            <person name="Bills G."/>
            <person name="Bluhm B."/>
            <person name="Cannon C."/>
            <person name="Castanera R."/>
            <person name="Culley D."/>
            <person name="Daum C."/>
            <person name="Ezra D."/>
            <person name="Gonzalez J."/>
            <person name="Henrissat B."/>
            <person name="Kuo A."/>
            <person name="Liang C."/>
            <person name="Lipzen A."/>
            <person name="Lutzoni F."/>
            <person name="Magnuson J."/>
            <person name="Mondo S."/>
            <person name="Nolan M."/>
            <person name="Ohm R."/>
            <person name="Pangilinan J."/>
            <person name="Park H.-J."/>
            <person name="Ramirez L."/>
            <person name="Alfaro M."/>
            <person name="Sun H."/>
            <person name="Tritt A."/>
            <person name="Yoshinaga Y."/>
            <person name="Zwiers L.-H."/>
            <person name="Turgeon B."/>
            <person name="Goodwin S."/>
            <person name="Spatafora J."/>
            <person name="Crous P."/>
            <person name="Grigoriev I."/>
        </authorList>
    </citation>
    <scope>NUCLEOTIDE SEQUENCE</scope>
    <source>
        <strain evidence="2">CBS 109.77</strain>
    </source>
</reference>
<protein>
    <submittedName>
        <fullName evidence="2">Uncharacterized protein</fullName>
    </submittedName>
</protein>
<gene>
    <name evidence="2" type="ORF">K505DRAFT_151382</name>
</gene>